<dbReference type="NCBIfam" id="TIGR00229">
    <property type="entry name" value="sensory_box"/>
    <property type="match status" value="5"/>
</dbReference>
<feature type="domain" description="Histidine kinase" evidence="9">
    <location>
        <begin position="966"/>
        <end position="1053"/>
    </location>
</feature>
<evidence type="ECO:0000259" key="9">
    <source>
        <dbReference type="PROSITE" id="PS50109"/>
    </source>
</evidence>
<dbReference type="PANTHER" id="PTHR24421:SF10">
    <property type="entry name" value="NITRATE_NITRITE SENSOR PROTEIN NARQ"/>
    <property type="match status" value="1"/>
</dbReference>
<evidence type="ECO:0000313" key="12">
    <source>
        <dbReference type="Proteomes" id="UP000005113"/>
    </source>
</evidence>
<evidence type="ECO:0000256" key="7">
    <source>
        <dbReference type="ARBA" id="ARBA00022840"/>
    </source>
</evidence>
<dbReference type="Gene3D" id="3.30.450.20">
    <property type="entry name" value="PAS domain"/>
    <property type="match status" value="5"/>
</dbReference>
<keyword evidence="5" id="KW-0547">Nucleotide-binding</keyword>
<evidence type="ECO:0000256" key="3">
    <source>
        <dbReference type="ARBA" id="ARBA00022553"/>
    </source>
</evidence>
<dbReference type="Proteomes" id="UP000005113">
    <property type="component" value="Unassembled WGS sequence"/>
</dbReference>
<dbReference type="InterPro" id="IPR013767">
    <property type="entry name" value="PAS_fold"/>
</dbReference>
<feature type="domain" description="PAS" evidence="10">
    <location>
        <begin position="593"/>
        <end position="645"/>
    </location>
</feature>
<comment type="catalytic activity">
    <reaction evidence="1">
        <text>ATP + protein L-histidine = ADP + protein N-phospho-L-histidine.</text>
        <dbReference type="EC" id="2.7.13.3"/>
    </reaction>
</comment>
<dbReference type="GO" id="GO:0046983">
    <property type="term" value="F:protein dimerization activity"/>
    <property type="evidence" value="ECO:0007669"/>
    <property type="project" value="InterPro"/>
</dbReference>
<evidence type="ECO:0000313" key="11">
    <source>
        <dbReference type="EMBL" id="EJF54352.1"/>
    </source>
</evidence>
<keyword evidence="6" id="KW-0418">Kinase</keyword>
<evidence type="ECO:0000256" key="2">
    <source>
        <dbReference type="ARBA" id="ARBA00012438"/>
    </source>
</evidence>
<dbReference type="GO" id="GO:0000155">
    <property type="term" value="F:phosphorelay sensor kinase activity"/>
    <property type="evidence" value="ECO:0007669"/>
    <property type="project" value="InterPro"/>
</dbReference>
<evidence type="ECO:0000256" key="8">
    <source>
        <dbReference type="ARBA" id="ARBA00023012"/>
    </source>
</evidence>
<evidence type="ECO:0000256" key="1">
    <source>
        <dbReference type="ARBA" id="ARBA00000085"/>
    </source>
</evidence>
<keyword evidence="4" id="KW-0808">Transferase</keyword>
<feature type="domain" description="PAS" evidence="10">
    <location>
        <begin position="239"/>
        <end position="293"/>
    </location>
</feature>
<dbReference type="GO" id="GO:0016020">
    <property type="term" value="C:membrane"/>
    <property type="evidence" value="ECO:0007669"/>
    <property type="project" value="InterPro"/>
</dbReference>
<dbReference type="SMART" id="SM00091">
    <property type="entry name" value="PAS"/>
    <property type="match status" value="5"/>
</dbReference>
<dbReference type="InterPro" id="IPR050482">
    <property type="entry name" value="Sensor_HK_TwoCompSys"/>
</dbReference>
<dbReference type="Gene3D" id="3.30.565.10">
    <property type="entry name" value="Histidine kinase-like ATPase, C-terminal domain"/>
    <property type="match status" value="1"/>
</dbReference>
<feature type="domain" description="PAS" evidence="10">
    <location>
        <begin position="349"/>
        <end position="421"/>
    </location>
</feature>
<evidence type="ECO:0000256" key="4">
    <source>
        <dbReference type="ARBA" id="ARBA00022679"/>
    </source>
</evidence>
<dbReference type="PANTHER" id="PTHR24421">
    <property type="entry name" value="NITRATE/NITRITE SENSOR PROTEIN NARX-RELATED"/>
    <property type="match status" value="1"/>
</dbReference>
<proteinExistence type="predicted"/>
<dbReference type="EMBL" id="JH719942">
    <property type="protein sequence ID" value="EJF54352.1"/>
    <property type="molecule type" value="Genomic_DNA"/>
</dbReference>
<dbReference type="PROSITE" id="PS50109">
    <property type="entry name" value="HIS_KIN"/>
    <property type="match status" value="1"/>
</dbReference>
<protein>
    <recommendedName>
        <fullName evidence="2">histidine kinase</fullName>
        <ecNumber evidence="2">2.7.13.3</ecNumber>
    </recommendedName>
</protein>
<dbReference type="InterPro" id="IPR003594">
    <property type="entry name" value="HATPase_dom"/>
</dbReference>
<name>J0P9S2_9BACT</name>
<dbReference type="AlphaFoldDB" id="J0P9S2"/>
<sequence>MDRLHFMNSIGLIYCKRSLDEAATIIDWHGPENDLEQAIGCSFWELLTVRDRLWYKEQLRQAIKRSESRLELYFQATVAQEKQLWMQEQLLISQKEGYIQSILIPLDKKPKGAELFEGSRELLIQHNHYEVQTINPRFEEVMGWSQEEVVGQDLRELLVSRQQADLLNYLWRRLQKEESAEAFELELQKKNGEWGYFCLKAEAQYIYLLDKSKEKNCSLALEEVQQRYNTFSVATEEGIVIHEEGMVLEMNSRAREISGIDEDEISGLPISALVHEDSVPQILTFLRENKQNADIERQAIVKTRHKKSGQLMYVSVRGSQIKLDQKSYRYVIIRDITKEHLSEQMLKASEQRYKRLSDATKELILIHENGIIREVNRAFCEFTGFRESELIGAETFDLMITFNFQNKQFSRREIRQFYQSDREIIGRSLMTKKDGSKFMVDFEERIMYNKEQKLRYVIIRDITQAEEAKQALEESRNKYKNLADASFEGVMILEKSVIREVNRAFCSMLGYEEKEVIGKNIQLLFNDKEQLPMLQQQAQKQAIFRKDVVLQHKNKQLFPAQLHHRKLDDSNLCYLLIRDMSESLENQRLLQESTEKYKRLSNASREAVIIYKDGQIQEVNHAACSLFGWSEQELTGQNIRKIAQLGGRSLQAALEQSDTVKLDRTLLYRSDGSSFMAEVWESGTQGVLRPGLRYLIIRDISDRIRYEQRIEELYYDLSESNEQLRCILDLSRLAAHEFANLEELIEKALKLIPPSWQFPELCQAQIQLGNKKWQTDGFPEESIYQLSASIPLKNGEKGILRLAYKENQLKNQGADPFLKTELQLIEAVAAQIAFLIEKKQSEEETVAAILATEDRERARIAKELHDSLGQLLMAISLNLEGLKKDRGKLAERNQQKLDKALQFLQDAITEGRNISHNLMPKAINDYGYVLAVQSMLEGYQKLEHIEFIFYDNLQNKRLPQKVELALFRITQEAITNILKHAQAQQVSIQLMHYPDVIMLIIEDDGKGFDAQEKLGKQQFGLNSMRNRSNSISGTLTIESRPQQGTVIMVEIPL</sequence>
<dbReference type="EC" id="2.7.13.3" evidence="2"/>
<dbReference type="PROSITE" id="PS50112">
    <property type="entry name" value="PAS"/>
    <property type="match status" value="5"/>
</dbReference>
<dbReference type="CDD" id="cd16917">
    <property type="entry name" value="HATPase_UhpB-NarQ-NarX-like"/>
    <property type="match status" value="1"/>
</dbReference>
<dbReference type="Pfam" id="PF13426">
    <property type="entry name" value="PAS_9"/>
    <property type="match status" value="3"/>
</dbReference>
<dbReference type="HOGENOM" id="CLU_291491_0_0_10"/>
<evidence type="ECO:0000259" key="10">
    <source>
        <dbReference type="PROSITE" id="PS50112"/>
    </source>
</evidence>
<dbReference type="InterPro" id="IPR036890">
    <property type="entry name" value="HATPase_C_sf"/>
</dbReference>
<dbReference type="GO" id="GO:0005524">
    <property type="term" value="F:ATP binding"/>
    <property type="evidence" value="ECO:0007669"/>
    <property type="project" value="UniProtKB-KW"/>
</dbReference>
<dbReference type="CDD" id="cd00130">
    <property type="entry name" value="PAS"/>
    <property type="match status" value="5"/>
</dbReference>
<evidence type="ECO:0000256" key="6">
    <source>
        <dbReference type="ARBA" id="ARBA00022777"/>
    </source>
</evidence>
<gene>
    <name evidence="11" type="ORF">SapgrDRAFT_2696</name>
</gene>
<dbReference type="Pfam" id="PF02518">
    <property type="entry name" value="HATPase_c"/>
    <property type="match status" value="1"/>
</dbReference>
<feature type="domain" description="PAS" evidence="10">
    <location>
        <begin position="134"/>
        <end position="177"/>
    </location>
</feature>
<organism evidence="11 12">
    <name type="scientific">Saprospira grandis DSM 2844</name>
    <dbReference type="NCBI Taxonomy" id="694433"/>
    <lineage>
        <taxon>Bacteria</taxon>
        <taxon>Pseudomonadati</taxon>
        <taxon>Bacteroidota</taxon>
        <taxon>Saprospiria</taxon>
        <taxon>Saprospirales</taxon>
        <taxon>Saprospiraceae</taxon>
        <taxon>Saprospira</taxon>
    </lineage>
</organism>
<keyword evidence="8" id="KW-0902">Two-component regulatory system</keyword>
<dbReference type="InterPro" id="IPR035965">
    <property type="entry name" value="PAS-like_dom_sf"/>
</dbReference>
<keyword evidence="3" id="KW-0597">Phosphoprotein</keyword>
<dbReference type="GO" id="GO:0006355">
    <property type="term" value="P:regulation of DNA-templated transcription"/>
    <property type="evidence" value="ECO:0007669"/>
    <property type="project" value="InterPro"/>
</dbReference>
<keyword evidence="7" id="KW-0067">ATP-binding</keyword>
<dbReference type="InterPro" id="IPR000014">
    <property type="entry name" value="PAS"/>
</dbReference>
<reference evidence="12" key="1">
    <citation type="journal article" date="2012" name="Stand. Genomic Sci.">
        <title>Permanent draft genome sequence of the gliding predator Saprospira grandis strain Sa g1 (= HR1).</title>
        <authorList>
            <person name="Mavromatis K."/>
            <person name="Chertkov O."/>
            <person name="Lapidus A."/>
            <person name="Nolan M."/>
            <person name="Lucas S."/>
            <person name="Tice H."/>
            <person name="Del Rio T.G."/>
            <person name="Cheng J.F."/>
            <person name="Han C."/>
            <person name="Tapia R."/>
            <person name="Bruce D."/>
            <person name="Goodwin L.A."/>
            <person name="Pitluck S."/>
            <person name="Huntemann M."/>
            <person name="Liolios K."/>
            <person name="Pagani I."/>
            <person name="Ivanova N."/>
            <person name="Mikhailova N."/>
            <person name="Pati A."/>
            <person name="Chen A."/>
            <person name="Palaniappan K."/>
            <person name="Land M."/>
            <person name="Brambilla E.M."/>
            <person name="Rohde M."/>
            <person name="Spring S."/>
            <person name="Goker M."/>
            <person name="Detter J.C."/>
            <person name="Bristow J."/>
            <person name="Eisen J.A."/>
            <person name="Markowitz V."/>
            <person name="Hugenholtz P."/>
            <person name="Kyrpides N.C."/>
            <person name="Klenk H.P."/>
            <person name="Woyke T."/>
        </authorList>
    </citation>
    <scope>NUCLEOTIDE SEQUENCE [LARGE SCALE GENOMIC DNA]</scope>
    <source>
        <strain evidence="12">DSM 2844</strain>
    </source>
</reference>
<evidence type="ECO:0000256" key="5">
    <source>
        <dbReference type="ARBA" id="ARBA00022741"/>
    </source>
</evidence>
<dbReference type="Gene3D" id="1.20.5.1930">
    <property type="match status" value="1"/>
</dbReference>
<dbReference type="SUPFAM" id="SSF55785">
    <property type="entry name" value="PYP-like sensor domain (PAS domain)"/>
    <property type="match status" value="5"/>
</dbReference>
<dbReference type="Pfam" id="PF07730">
    <property type="entry name" value="HisKA_3"/>
    <property type="match status" value="1"/>
</dbReference>
<feature type="domain" description="PAS" evidence="10">
    <location>
        <begin position="498"/>
        <end position="546"/>
    </location>
</feature>
<dbReference type="Pfam" id="PF00989">
    <property type="entry name" value="PAS"/>
    <property type="match status" value="2"/>
</dbReference>
<dbReference type="RefSeq" id="WP_002660087.1">
    <property type="nucleotide sequence ID" value="NZ_JH719942.1"/>
</dbReference>
<accession>J0P9S2</accession>
<dbReference type="InterPro" id="IPR011712">
    <property type="entry name" value="Sig_transdc_His_kin_sub3_dim/P"/>
</dbReference>
<dbReference type="InterPro" id="IPR005467">
    <property type="entry name" value="His_kinase_dom"/>
</dbReference>
<dbReference type="SUPFAM" id="SSF55874">
    <property type="entry name" value="ATPase domain of HSP90 chaperone/DNA topoisomerase II/histidine kinase"/>
    <property type="match status" value="1"/>
</dbReference>